<keyword evidence="2" id="KW-1185">Reference proteome</keyword>
<evidence type="ECO:0000313" key="2">
    <source>
        <dbReference type="Proteomes" id="UP001597525"/>
    </source>
</evidence>
<organism evidence="1 2">
    <name type="scientific">Sphingobacterium bambusae</name>
    <dbReference type="NCBI Taxonomy" id="662858"/>
    <lineage>
        <taxon>Bacteria</taxon>
        <taxon>Pseudomonadati</taxon>
        <taxon>Bacteroidota</taxon>
        <taxon>Sphingobacteriia</taxon>
        <taxon>Sphingobacteriales</taxon>
        <taxon>Sphingobacteriaceae</taxon>
        <taxon>Sphingobacterium</taxon>
    </lineage>
</organism>
<name>A0ABW6B9S8_9SPHI</name>
<gene>
    <name evidence="1" type="ORF">ACFS7Y_02325</name>
</gene>
<dbReference type="EMBL" id="JBHUPB010000003">
    <property type="protein sequence ID" value="MFD2966201.1"/>
    <property type="molecule type" value="Genomic_DNA"/>
</dbReference>
<evidence type="ECO:0000313" key="1">
    <source>
        <dbReference type="EMBL" id="MFD2966201.1"/>
    </source>
</evidence>
<protein>
    <submittedName>
        <fullName evidence="1">Uncharacterized protein</fullName>
    </submittedName>
</protein>
<comment type="caution">
    <text evidence="1">The sequence shown here is derived from an EMBL/GenBank/DDBJ whole genome shotgun (WGS) entry which is preliminary data.</text>
</comment>
<sequence>MKPIKNNKLFKDLEAKIADADILRKHLIATDQSGSNLEQLAELEQMLKSFDALSNLADNFNRLYGDMGWVAHESMQTDLLKHVVEDGLGGNLKAGEIRLVAYYNSNQLQSLLKQFKRRSPFKERYGLYRAAFEDTLAGRYHASIPLLLMMMDGVVADLLNGNVFFTESSDLTFEDSIAGHQSGLPKIREVFSKARKTTRSEDISIPYRNGILHGRDLGYANSFVNAKCWAATIAMYDWGIQILNSRLHVSDQLEAEKTKSIHDEQYVQKTTIVPAETRILLPPFETRVPEVYNIGEDYPANGPSTNFSTGTPLRFIAEFVEYWQSRNYYALAEKVSLFGIGNKRMTTKELAGIVRSALKCLVPEKYQIVSAKETSPSRVEIQLNIFSGILATTANFAVFYQGEDGKPRSYKVETDGKWKIYEGSIRDYKYCTIKEQ</sequence>
<proteinExistence type="predicted"/>
<dbReference type="Proteomes" id="UP001597525">
    <property type="component" value="Unassembled WGS sequence"/>
</dbReference>
<dbReference type="RefSeq" id="WP_320183992.1">
    <property type="nucleotide sequence ID" value="NZ_CP138332.1"/>
</dbReference>
<accession>A0ABW6B9S8</accession>
<reference evidence="2" key="1">
    <citation type="journal article" date="2019" name="Int. J. Syst. Evol. Microbiol.">
        <title>The Global Catalogue of Microorganisms (GCM) 10K type strain sequencing project: providing services to taxonomists for standard genome sequencing and annotation.</title>
        <authorList>
            <consortium name="The Broad Institute Genomics Platform"/>
            <consortium name="The Broad Institute Genome Sequencing Center for Infectious Disease"/>
            <person name="Wu L."/>
            <person name="Ma J."/>
        </authorList>
    </citation>
    <scope>NUCLEOTIDE SEQUENCE [LARGE SCALE GENOMIC DNA]</scope>
    <source>
        <strain evidence="2">KCTC 22814</strain>
    </source>
</reference>